<evidence type="ECO:0000313" key="2">
    <source>
        <dbReference type="Proteomes" id="UP000053260"/>
    </source>
</evidence>
<dbReference type="EMBL" id="LMXB01000051">
    <property type="protein sequence ID" value="KUO19518.1"/>
    <property type="molecule type" value="Genomic_DNA"/>
</dbReference>
<dbReference type="AlphaFoldDB" id="A0A101UZ70"/>
<comment type="caution">
    <text evidence="1">The sequence shown here is derived from an EMBL/GenBank/DDBJ whole genome shotgun (WGS) entry which is preliminary data.</text>
</comment>
<sequence>MSSQPTALTSIAEFLEGHPGVRALPGAVDGDADAAGQVCERTEVFTLTVSLGSEDCDELIADLDRALAG</sequence>
<dbReference type="RefSeq" id="WP_067022928.1">
    <property type="nucleotide sequence ID" value="NZ_KQ949085.1"/>
</dbReference>
<evidence type="ECO:0000313" key="1">
    <source>
        <dbReference type="EMBL" id="KUO19518.1"/>
    </source>
</evidence>
<gene>
    <name evidence="1" type="ORF">AQJ91_19375</name>
</gene>
<proteinExistence type="predicted"/>
<organism evidence="1 2">
    <name type="scientific">Streptomyces dysideae</name>
    <dbReference type="NCBI Taxonomy" id="909626"/>
    <lineage>
        <taxon>Bacteria</taxon>
        <taxon>Bacillati</taxon>
        <taxon>Actinomycetota</taxon>
        <taxon>Actinomycetes</taxon>
        <taxon>Kitasatosporales</taxon>
        <taxon>Streptomycetaceae</taxon>
        <taxon>Streptomyces</taxon>
    </lineage>
</organism>
<dbReference type="STRING" id="909626.AQJ91_19375"/>
<keyword evidence="2" id="KW-1185">Reference proteome</keyword>
<name>A0A101UZ70_9ACTN</name>
<accession>A0A101UZ70</accession>
<protein>
    <submittedName>
        <fullName evidence="1">Uncharacterized protein</fullName>
    </submittedName>
</protein>
<dbReference type="Proteomes" id="UP000053260">
    <property type="component" value="Unassembled WGS sequence"/>
</dbReference>
<reference evidence="1 2" key="1">
    <citation type="submission" date="2015-10" db="EMBL/GenBank/DDBJ databases">
        <title>Draft genome sequence of Streptomyces sp. RV15, isolated from a marine sponge.</title>
        <authorList>
            <person name="Ruckert C."/>
            <person name="Abdelmohsen U.R."/>
            <person name="Winkler A."/>
            <person name="Hentschel U."/>
            <person name="Kalinowski J."/>
            <person name="Kampfer P."/>
            <person name="Glaeser S."/>
        </authorList>
    </citation>
    <scope>NUCLEOTIDE SEQUENCE [LARGE SCALE GENOMIC DNA]</scope>
    <source>
        <strain evidence="1 2">RV15</strain>
    </source>
</reference>